<gene>
    <name evidence="1" type="ORF">POPTR_019G040151v4</name>
</gene>
<evidence type="ECO:0000313" key="2">
    <source>
        <dbReference type="Proteomes" id="UP000006729"/>
    </source>
</evidence>
<name>A0ACC0RJX3_POPTR</name>
<organism evidence="1 2">
    <name type="scientific">Populus trichocarpa</name>
    <name type="common">Western balsam poplar</name>
    <name type="synonym">Populus balsamifera subsp. trichocarpa</name>
    <dbReference type="NCBI Taxonomy" id="3694"/>
    <lineage>
        <taxon>Eukaryota</taxon>
        <taxon>Viridiplantae</taxon>
        <taxon>Streptophyta</taxon>
        <taxon>Embryophyta</taxon>
        <taxon>Tracheophyta</taxon>
        <taxon>Spermatophyta</taxon>
        <taxon>Magnoliopsida</taxon>
        <taxon>eudicotyledons</taxon>
        <taxon>Gunneridae</taxon>
        <taxon>Pentapetalae</taxon>
        <taxon>rosids</taxon>
        <taxon>fabids</taxon>
        <taxon>Malpighiales</taxon>
        <taxon>Salicaceae</taxon>
        <taxon>Saliceae</taxon>
        <taxon>Populus</taxon>
    </lineage>
</organism>
<dbReference type="Proteomes" id="UP000006729">
    <property type="component" value="Chromosome 19"/>
</dbReference>
<dbReference type="EMBL" id="CM009308">
    <property type="protein sequence ID" value="KAI9377252.1"/>
    <property type="molecule type" value="Genomic_DNA"/>
</dbReference>
<keyword evidence="2" id="KW-1185">Reference proteome</keyword>
<comment type="caution">
    <text evidence="1">The sequence shown here is derived from an EMBL/GenBank/DDBJ whole genome shotgun (WGS) entry which is preliminary data.</text>
</comment>
<proteinExistence type="predicted"/>
<protein>
    <submittedName>
        <fullName evidence="1">Uncharacterized protein</fullName>
    </submittedName>
</protein>
<evidence type="ECO:0000313" key="1">
    <source>
        <dbReference type="EMBL" id="KAI9377252.1"/>
    </source>
</evidence>
<accession>A0ACC0RJX3</accession>
<reference evidence="1 2" key="1">
    <citation type="journal article" date="2006" name="Science">
        <title>The genome of black cottonwood, Populus trichocarpa (Torr. &amp; Gray).</title>
        <authorList>
            <person name="Tuskan G.A."/>
            <person name="Difazio S."/>
            <person name="Jansson S."/>
            <person name="Bohlmann J."/>
            <person name="Grigoriev I."/>
            <person name="Hellsten U."/>
            <person name="Putnam N."/>
            <person name="Ralph S."/>
            <person name="Rombauts S."/>
            <person name="Salamov A."/>
            <person name="Schein J."/>
            <person name="Sterck L."/>
            <person name="Aerts A."/>
            <person name="Bhalerao R.R."/>
            <person name="Bhalerao R.P."/>
            <person name="Blaudez D."/>
            <person name="Boerjan W."/>
            <person name="Brun A."/>
            <person name="Brunner A."/>
            <person name="Busov V."/>
            <person name="Campbell M."/>
            <person name="Carlson J."/>
            <person name="Chalot M."/>
            <person name="Chapman J."/>
            <person name="Chen G.L."/>
            <person name="Cooper D."/>
            <person name="Coutinho P.M."/>
            <person name="Couturier J."/>
            <person name="Covert S."/>
            <person name="Cronk Q."/>
            <person name="Cunningham R."/>
            <person name="Davis J."/>
            <person name="Degroeve S."/>
            <person name="Dejardin A."/>
            <person name="Depamphilis C."/>
            <person name="Detter J."/>
            <person name="Dirks B."/>
            <person name="Dubchak I."/>
            <person name="Duplessis S."/>
            <person name="Ehlting J."/>
            <person name="Ellis B."/>
            <person name="Gendler K."/>
            <person name="Goodstein D."/>
            <person name="Gribskov M."/>
            <person name="Grimwood J."/>
            <person name="Groover A."/>
            <person name="Gunter L."/>
            <person name="Hamberger B."/>
            <person name="Heinze B."/>
            <person name="Helariutta Y."/>
            <person name="Henrissat B."/>
            <person name="Holligan D."/>
            <person name="Holt R."/>
            <person name="Huang W."/>
            <person name="Islam-Faridi N."/>
            <person name="Jones S."/>
            <person name="Jones-Rhoades M."/>
            <person name="Jorgensen R."/>
            <person name="Joshi C."/>
            <person name="Kangasjarvi J."/>
            <person name="Karlsson J."/>
            <person name="Kelleher C."/>
            <person name="Kirkpatrick R."/>
            <person name="Kirst M."/>
            <person name="Kohler A."/>
            <person name="Kalluri U."/>
            <person name="Larimer F."/>
            <person name="Leebens-Mack J."/>
            <person name="Leple J.C."/>
            <person name="Locascio P."/>
            <person name="Lou Y."/>
            <person name="Lucas S."/>
            <person name="Martin F."/>
            <person name="Montanini B."/>
            <person name="Napoli C."/>
            <person name="Nelson D.R."/>
            <person name="Nelson C."/>
            <person name="Nieminen K."/>
            <person name="Nilsson O."/>
            <person name="Pereda V."/>
            <person name="Peter G."/>
            <person name="Philippe R."/>
            <person name="Pilate G."/>
            <person name="Poliakov A."/>
            <person name="Razumovskaya J."/>
            <person name="Richardson P."/>
            <person name="Rinaldi C."/>
            <person name="Ritland K."/>
            <person name="Rouze P."/>
            <person name="Ryaboy D."/>
            <person name="Schmutz J."/>
            <person name="Schrader J."/>
            <person name="Segerman B."/>
            <person name="Shin H."/>
            <person name="Siddiqui A."/>
            <person name="Sterky F."/>
            <person name="Terry A."/>
            <person name="Tsai C.J."/>
            <person name="Uberbacher E."/>
            <person name="Unneberg P."/>
            <person name="Vahala J."/>
            <person name="Wall K."/>
            <person name="Wessler S."/>
            <person name="Yang G."/>
            <person name="Yin T."/>
            <person name="Douglas C."/>
            <person name="Marra M."/>
            <person name="Sandberg G."/>
            <person name="Van de Peer Y."/>
            <person name="Rokhsar D."/>
        </authorList>
    </citation>
    <scope>NUCLEOTIDE SEQUENCE [LARGE SCALE GENOMIC DNA]</scope>
    <source>
        <strain evidence="2">cv. Nisqually</strain>
    </source>
</reference>
<sequence length="124" mass="14179">MMTILVLRSFYYSGLSLWVSSFASVSLVLFPCLWFQRSRDSNDGGWLLLVFFLLLVRLILCYLLPVLPSSPSSLPLFLFILAVLFLSLSVSSFSFPSSSAFGFSSGFYSRRMRMFLVSRRASRW</sequence>